<reference evidence="2" key="2">
    <citation type="journal article" date="2024" name="Environ. Microbiol.">
        <title>Genome analysis and description of Tunturibacter gen. nov. expands the diversity of Terriglobia in tundra soils.</title>
        <authorList>
            <person name="Messyasz A."/>
            <person name="Mannisto M.K."/>
            <person name="Kerkhof L.J."/>
            <person name="Haggblom M.M."/>
        </authorList>
    </citation>
    <scope>NUCLEOTIDE SEQUENCE</scope>
    <source>
        <strain evidence="2">M8UP39</strain>
    </source>
</reference>
<dbReference type="PROSITE" id="PS51257">
    <property type="entry name" value="PROKAR_LIPOPROTEIN"/>
    <property type="match status" value="1"/>
</dbReference>
<dbReference type="InterPro" id="IPR024078">
    <property type="entry name" value="LmbE-like_dom_sf"/>
</dbReference>
<accession>A0AAU7YUW5</accession>
<gene>
    <name evidence="2" type="ORF">RBB81_12395</name>
</gene>
<protein>
    <submittedName>
        <fullName evidence="2">PIG-L family deacetylase</fullName>
    </submittedName>
</protein>
<organism evidence="2">
    <name type="scientific">Tunturiibacter gelidiferens</name>
    <dbReference type="NCBI Taxonomy" id="3069689"/>
    <lineage>
        <taxon>Bacteria</taxon>
        <taxon>Pseudomonadati</taxon>
        <taxon>Acidobacteriota</taxon>
        <taxon>Terriglobia</taxon>
        <taxon>Terriglobales</taxon>
        <taxon>Acidobacteriaceae</taxon>
        <taxon>Tunturiibacter</taxon>
    </lineage>
</organism>
<dbReference type="PANTHER" id="PTHR12993:SF11">
    <property type="entry name" value="N-ACETYLGLUCOSAMINYL-PHOSPHATIDYLINOSITOL DE-N-ACETYLASE"/>
    <property type="match status" value="1"/>
</dbReference>
<dbReference type="InterPro" id="IPR018905">
    <property type="entry name" value="A-galactase_NEW3"/>
</dbReference>
<evidence type="ECO:0000259" key="1">
    <source>
        <dbReference type="Pfam" id="PF10633"/>
    </source>
</evidence>
<proteinExistence type="predicted"/>
<reference evidence="2" key="1">
    <citation type="submission" date="2023-08" db="EMBL/GenBank/DDBJ databases">
        <authorList>
            <person name="Messyasz A."/>
            <person name="Mannisto M.K."/>
            <person name="Kerkhof L.J."/>
            <person name="Haggblom M."/>
        </authorList>
    </citation>
    <scope>NUCLEOTIDE SEQUENCE</scope>
    <source>
        <strain evidence="2">M8UP39</strain>
    </source>
</reference>
<dbReference type="EMBL" id="CP132938">
    <property type="protein sequence ID" value="XCB20406.1"/>
    <property type="molecule type" value="Genomic_DNA"/>
</dbReference>
<dbReference type="SUPFAM" id="SSF52317">
    <property type="entry name" value="Class I glutamine amidotransferase-like"/>
    <property type="match status" value="1"/>
</dbReference>
<dbReference type="Gene3D" id="3.40.50.880">
    <property type="match status" value="1"/>
</dbReference>
<feature type="domain" description="Alpha-galactosidase NEW3" evidence="1">
    <location>
        <begin position="638"/>
        <end position="694"/>
    </location>
</feature>
<dbReference type="Pfam" id="PF10633">
    <property type="entry name" value="NPCBM_assoc"/>
    <property type="match status" value="1"/>
</dbReference>
<dbReference type="PANTHER" id="PTHR12993">
    <property type="entry name" value="N-ACETYLGLUCOSAMINYL-PHOSPHATIDYLINOSITOL DE-N-ACETYLASE-RELATED"/>
    <property type="match status" value="1"/>
</dbReference>
<dbReference type="InterPro" id="IPR029062">
    <property type="entry name" value="Class_I_gatase-like"/>
</dbReference>
<dbReference type="RefSeq" id="WP_353070846.1">
    <property type="nucleotide sequence ID" value="NZ_CP132938.1"/>
</dbReference>
<dbReference type="KEGG" id="tgi:RBB81_12395"/>
<dbReference type="GO" id="GO:0016811">
    <property type="term" value="F:hydrolase activity, acting on carbon-nitrogen (but not peptide) bonds, in linear amides"/>
    <property type="evidence" value="ECO:0007669"/>
    <property type="project" value="TreeGrafter"/>
</dbReference>
<evidence type="ECO:0000313" key="2">
    <source>
        <dbReference type="EMBL" id="XCB20406.1"/>
    </source>
</evidence>
<name>A0AAU7YUW5_9BACT</name>
<dbReference type="InterPro" id="IPR003737">
    <property type="entry name" value="GlcNAc_PI_deacetylase-related"/>
</dbReference>
<dbReference type="Gene3D" id="3.40.50.10320">
    <property type="entry name" value="LmbE-like"/>
    <property type="match status" value="1"/>
</dbReference>
<dbReference type="Pfam" id="PF02585">
    <property type="entry name" value="PIG-L"/>
    <property type="match status" value="1"/>
</dbReference>
<dbReference type="AlphaFoldDB" id="A0AAU7YUW5"/>
<dbReference type="SUPFAM" id="SSF102588">
    <property type="entry name" value="LmbE-like"/>
    <property type="match status" value="1"/>
</dbReference>
<sequence>MTSKRVVAGLAAVSVMALVVAGGVLSCQELRETANLAGEQVKPAVGVQKIAANEGSAALWQSLVKLRTRASLMMIVAHPDDEDGGMLTYEARGQGAHVAMLTLTRGEGGQNLMSADFDDALGLVRTQELLAAGRYMGIDQMWGTEVDFGFSKTKEEALENWGHDRVLYDAVRAVRLYRPLVVTAVFVGGITDGHGQHQVSGEMAQEVFDVAGDPKVFPDQIAAGLMPWSPLKVYAREPFFSVTSKGMYDYATGKYAPSRFYNYVTKEWTTESPKANVTVPEGDYSPVLGMTYLQFARMGLGLQKSQNGGMGIPAAGRFDVSYHRYASRVKTGEEEKGFFDSVDVSLGGMSALAPGESTFLKQDLGKIDGLVGQAEAVYKIAAPEKTAPFLRDGLKATDELIAKVDASGLTAREKYDLLHELRVKRMQFNDAIVQALGISLRAQVAVKADSGPFARFGDGADTFVTAVPGQSFAVKMLVVNGSKVPVTLKAAGLASSAGATYEDSGAKAGEGAKTIVSGVAFEDLFQVKLPADAAVTRPPFTRPGIEQAYYDVSDPAMRNASLALPALTAWVTVDYDGVDVKLGQEVQTLHRVTGLGTVYEPLVVAPAISVAVSPSAGVVPLTEKTLMVTAKVKSNVKGTATGTVKLELPKGWTASPEQAEFSLVKDGDSVDVPFVVTPGKMAETAYTMTAVASYEGKEYREGYKTVGYAGLLPANLYRPATYRARGADVKVAPGLKVGYLPGTGDEVQASLENLGVHATTLTMGDVAGGKLSGYDVVVLGVRAYAAHPGLAAANGQLLQYAKNGGVVIVQYNLGNFDYGPYSYSLGDAEKVVDERAPVRLLVPESLVLSWPNKITERDFDGWVEERGHGFMGTWDSQYVAPLETHDPGQDPQKGGLLVAKTGKGAYVYVAFALYRELPEGVPGAYRLFANLLSLGKNTAAN</sequence>